<organism evidence="1 2">
    <name type="scientific">Bursaphelenchus xylophilus</name>
    <name type="common">Pinewood nematode worm</name>
    <name type="synonym">Aphelenchoides xylophilus</name>
    <dbReference type="NCBI Taxonomy" id="6326"/>
    <lineage>
        <taxon>Eukaryota</taxon>
        <taxon>Metazoa</taxon>
        <taxon>Ecdysozoa</taxon>
        <taxon>Nematoda</taxon>
        <taxon>Chromadorea</taxon>
        <taxon>Rhabditida</taxon>
        <taxon>Tylenchina</taxon>
        <taxon>Tylenchomorpha</taxon>
        <taxon>Aphelenchoidea</taxon>
        <taxon>Aphelenchoididae</taxon>
        <taxon>Bursaphelenchus</taxon>
    </lineage>
</organism>
<proteinExistence type="predicted"/>
<dbReference type="AlphaFoldDB" id="A0A1I7RJI7"/>
<protein>
    <submittedName>
        <fullName evidence="2">RNase H domain-containing protein</fullName>
    </submittedName>
</protein>
<accession>A0A1I7RJI7</accession>
<evidence type="ECO:0000313" key="1">
    <source>
        <dbReference type="Proteomes" id="UP000095284"/>
    </source>
</evidence>
<evidence type="ECO:0000313" key="2">
    <source>
        <dbReference type="WBParaSite" id="BXY_0086900.1"/>
    </source>
</evidence>
<dbReference type="WBParaSite" id="BXY_0086900.1">
    <property type="protein sequence ID" value="BXY_0086900.1"/>
    <property type="gene ID" value="BXY_0086900"/>
</dbReference>
<name>A0A1I7RJI7_BURXY</name>
<reference evidence="2" key="1">
    <citation type="submission" date="2016-11" db="UniProtKB">
        <authorList>
            <consortium name="WormBaseParasite"/>
        </authorList>
    </citation>
    <scope>IDENTIFICATION</scope>
</reference>
<sequence length="76" mass="8836">MEFTLTSNEWLWLRKYWLFDPFLKRNLLIVEVDGSIRNVNVLLLCLPKVEVKVDGIHLGRPQTNDRALIAQNCDPG</sequence>
<dbReference type="Proteomes" id="UP000095284">
    <property type="component" value="Unplaced"/>
</dbReference>